<evidence type="ECO:0000256" key="10">
    <source>
        <dbReference type="ARBA" id="ARBA00022840"/>
    </source>
</evidence>
<dbReference type="PROSITE" id="PS50885">
    <property type="entry name" value="HAMP"/>
    <property type="match status" value="1"/>
</dbReference>
<dbReference type="InterPro" id="IPR035965">
    <property type="entry name" value="PAS-like_dom_sf"/>
</dbReference>
<name>L8JS66_9BACT</name>
<dbReference type="EC" id="2.7.13.3" evidence="3"/>
<proteinExistence type="predicted"/>
<dbReference type="Pfam" id="PF08448">
    <property type="entry name" value="PAS_4"/>
    <property type="match status" value="1"/>
</dbReference>
<dbReference type="SUPFAM" id="SSF158472">
    <property type="entry name" value="HAMP domain-like"/>
    <property type="match status" value="1"/>
</dbReference>
<dbReference type="SMART" id="SM00065">
    <property type="entry name" value="GAF"/>
    <property type="match status" value="1"/>
</dbReference>
<dbReference type="CDD" id="cd06225">
    <property type="entry name" value="HAMP"/>
    <property type="match status" value="1"/>
</dbReference>
<dbReference type="PANTHER" id="PTHR45528">
    <property type="entry name" value="SENSOR HISTIDINE KINASE CPXA"/>
    <property type="match status" value="1"/>
</dbReference>
<dbReference type="CDD" id="cd12912">
    <property type="entry name" value="PDC2_MCP_like"/>
    <property type="match status" value="1"/>
</dbReference>
<evidence type="ECO:0000256" key="12">
    <source>
        <dbReference type="ARBA" id="ARBA00023012"/>
    </source>
</evidence>
<keyword evidence="4" id="KW-1003">Cell membrane</keyword>
<keyword evidence="10" id="KW-0067">ATP-binding</keyword>
<protein>
    <recommendedName>
        <fullName evidence="3">histidine kinase</fullName>
        <ecNumber evidence="3">2.7.13.3</ecNumber>
    </recommendedName>
</protein>
<accession>L8JS66</accession>
<keyword evidence="12" id="KW-0902">Two-component regulatory system</keyword>
<reference evidence="16 17" key="1">
    <citation type="submission" date="2012-12" db="EMBL/GenBank/DDBJ databases">
        <title>Genome assembly of Fulvivirga imtechensis AK7.</title>
        <authorList>
            <person name="Nupur N."/>
            <person name="Khatri I."/>
            <person name="Kumar R."/>
            <person name="Subramanian S."/>
            <person name="Pinnaka A."/>
        </authorList>
    </citation>
    <scope>NUCLEOTIDE SEQUENCE [LARGE SCALE GENOMIC DNA]</scope>
    <source>
        <strain evidence="16 17">AK7</strain>
    </source>
</reference>
<dbReference type="GO" id="GO:0005886">
    <property type="term" value="C:plasma membrane"/>
    <property type="evidence" value="ECO:0007669"/>
    <property type="project" value="UniProtKB-SubCell"/>
</dbReference>
<dbReference type="AlphaFoldDB" id="L8JS66"/>
<dbReference type="InterPro" id="IPR003018">
    <property type="entry name" value="GAF"/>
</dbReference>
<dbReference type="CDD" id="cd12913">
    <property type="entry name" value="PDC1_MCP_like"/>
    <property type="match status" value="1"/>
</dbReference>
<dbReference type="InterPro" id="IPR033479">
    <property type="entry name" value="dCache_1"/>
</dbReference>
<sequence length="766" mass="86838">MMTMPVVILVFLACIGFIVVTLRSQAIEDNEKLAFSYVENLANEVKARLNEDIGLSRAIASSVVPYKDSTGVARENFIKGMLSGIIQTEERYHSAWLSVELQHFEPTWDKAYGRKRYTFYHTGSPAIDSANLEGDLKGSNYLQLKQTRKEEVNDPYYYTQYSDAGDERNDVFGTSICAPVLINGQFGGVGGVDISLEYFQYVSDFKPFENSETFLLSNNGTFVAHPNKTLIGKNMDEMISPDIVEEFALDLRVKKGQSYLVDVELNNGESHLLALAPIELGNSDYPWAIGIAVPKSVILSEVNKSLLQSLLIALLGMGIVGFVLWKIAGSITDPLKRVNALIKDIAHGDINLNKKVSKPSEDEVGEISVSANILIDNLNNKVEFAKGIGEGNLDLVHEVAGEQDILGQSLITMRDSLKEAREEEERRSWVNRGLAKFTEILRLNEEELEAFYIKVISEMVKYLGVNQAGLFIINDDEENDIYLELVAAYAYERRKFLEKRIELNQGLVGQCYREKDKLVLTELPDNYIRITSGLGVAPPTHVFLVPIKLEEEVLGVMEFASFEIVEDYKIEFVEKVAENLASTISTLKTNQRTRVLLEQSQQQSEELRSQEEEMRQNMEEMEATQEEMRRTQRLVEKNQMLMEVLLNQAGDSVIVFDQQFNIVLLNEVLKKRYHGTQFQMAVGDNILERLGDHRTLWEKHYKKVLAGESLQFTIKSQLNEAENYRFYFMSPIRDSSGDVLYASVITRDANVDQYGHVLSKEEFEAL</sequence>
<dbReference type="Gene3D" id="3.30.450.40">
    <property type="match status" value="1"/>
</dbReference>
<evidence type="ECO:0000313" key="16">
    <source>
        <dbReference type="EMBL" id="ELR70319.1"/>
    </source>
</evidence>
<feature type="domain" description="HAMP" evidence="15">
    <location>
        <begin position="329"/>
        <end position="383"/>
    </location>
</feature>
<evidence type="ECO:0000256" key="9">
    <source>
        <dbReference type="ARBA" id="ARBA00022777"/>
    </source>
</evidence>
<evidence type="ECO:0000256" key="6">
    <source>
        <dbReference type="ARBA" id="ARBA00022679"/>
    </source>
</evidence>
<dbReference type="STRING" id="1237149.C900_04004"/>
<dbReference type="InterPro" id="IPR013656">
    <property type="entry name" value="PAS_4"/>
</dbReference>
<evidence type="ECO:0000256" key="4">
    <source>
        <dbReference type="ARBA" id="ARBA00022475"/>
    </source>
</evidence>
<keyword evidence="6" id="KW-0808">Transferase</keyword>
<dbReference type="GO" id="GO:0005524">
    <property type="term" value="F:ATP binding"/>
    <property type="evidence" value="ECO:0007669"/>
    <property type="project" value="UniProtKB-KW"/>
</dbReference>
<keyword evidence="11" id="KW-1133">Transmembrane helix</keyword>
<dbReference type="Pfam" id="PF02743">
    <property type="entry name" value="dCache_1"/>
    <property type="match status" value="1"/>
</dbReference>
<comment type="catalytic activity">
    <reaction evidence="1">
        <text>ATP + protein L-histidine = ADP + protein N-phospho-L-histidine.</text>
        <dbReference type="EC" id="2.7.13.3"/>
    </reaction>
</comment>
<dbReference type="Pfam" id="PF13185">
    <property type="entry name" value="GAF_2"/>
    <property type="match status" value="1"/>
</dbReference>
<evidence type="ECO:0000256" key="14">
    <source>
        <dbReference type="SAM" id="Coils"/>
    </source>
</evidence>
<organism evidence="16 17">
    <name type="scientific">Fulvivirga imtechensis AK7</name>
    <dbReference type="NCBI Taxonomy" id="1237149"/>
    <lineage>
        <taxon>Bacteria</taxon>
        <taxon>Pseudomonadati</taxon>
        <taxon>Bacteroidota</taxon>
        <taxon>Cytophagia</taxon>
        <taxon>Cytophagales</taxon>
        <taxon>Fulvivirgaceae</taxon>
        <taxon>Fulvivirga</taxon>
    </lineage>
</organism>
<keyword evidence="8" id="KW-0547">Nucleotide-binding</keyword>
<evidence type="ECO:0000256" key="5">
    <source>
        <dbReference type="ARBA" id="ARBA00022553"/>
    </source>
</evidence>
<comment type="caution">
    <text evidence="16">The sequence shown here is derived from an EMBL/GenBank/DDBJ whole genome shotgun (WGS) entry which is preliminary data.</text>
</comment>
<dbReference type="Gene3D" id="3.30.450.20">
    <property type="entry name" value="PAS domain"/>
    <property type="match status" value="3"/>
</dbReference>
<dbReference type="InterPro" id="IPR050398">
    <property type="entry name" value="HssS/ArlS-like"/>
</dbReference>
<comment type="subcellular location">
    <subcellularLocation>
        <location evidence="2">Cell membrane</location>
        <topology evidence="2">Multi-pass membrane protein</topology>
    </subcellularLocation>
</comment>
<dbReference type="InterPro" id="IPR029016">
    <property type="entry name" value="GAF-like_dom_sf"/>
</dbReference>
<keyword evidence="7" id="KW-0812">Transmembrane</keyword>
<dbReference type="eggNOG" id="COG3850">
    <property type="taxonomic scope" value="Bacteria"/>
</dbReference>
<evidence type="ECO:0000256" key="2">
    <source>
        <dbReference type="ARBA" id="ARBA00004651"/>
    </source>
</evidence>
<evidence type="ECO:0000256" key="1">
    <source>
        <dbReference type="ARBA" id="ARBA00000085"/>
    </source>
</evidence>
<keyword evidence="13" id="KW-0472">Membrane</keyword>
<dbReference type="InterPro" id="IPR003660">
    <property type="entry name" value="HAMP_dom"/>
</dbReference>
<evidence type="ECO:0000259" key="15">
    <source>
        <dbReference type="PROSITE" id="PS50885"/>
    </source>
</evidence>
<feature type="coiled-coil region" evidence="14">
    <location>
        <begin position="590"/>
        <end position="638"/>
    </location>
</feature>
<dbReference type="SUPFAM" id="SSF55785">
    <property type="entry name" value="PYP-like sensor domain (PAS domain)"/>
    <property type="match status" value="1"/>
</dbReference>
<dbReference type="GO" id="GO:0000160">
    <property type="term" value="P:phosphorelay signal transduction system"/>
    <property type="evidence" value="ECO:0007669"/>
    <property type="project" value="UniProtKB-KW"/>
</dbReference>
<keyword evidence="9" id="KW-0418">Kinase</keyword>
<dbReference type="GO" id="GO:0004673">
    <property type="term" value="F:protein histidine kinase activity"/>
    <property type="evidence" value="ECO:0007669"/>
    <property type="project" value="UniProtKB-EC"/>
</dbReference>
<evidence type="ECO:0000256" key="7">
    <source>
        <dbReference type="ARBA" id="ARBA00022692"/>
    </source>
</evidence>
<dbReference type="EMBL" id="AMZN01000055">
    <property type="protein sequence ID" value="ELR70319.1"/>
    <property type="molecule type" value="Genomic_DNA"/>
</dbReference>
<evidence type="ECO:0000313" key="17">
    <source>
        <dbReference type="Proteomes" id="UP000011135"/>
    </source>
</evidence>
<evidence type="ECO:0000256" key="13">
    <source>
        <dbReference type="ARBA" id="ARBA00023136"/>
    </source>
</evidence>
<keyword evidence="14" id="KW-0175">Coiled coil</keyword>
<dbReference type="Gene3D" id="6.10.340.10">
    <property type="match status" value="1"/>
</dbReference>
<evidence type="ECO:0000256" key="11">
    <source>
        <dbReference type="ARBA" id="ARBA00022989"/>
    </source>
</evidence>
<gene>
    <name evidence="16" type="ORF">C900_04004</name>
</gene>
<dbReference type="SUPFAM" id="SSF55781">
    <property type="entry name" value="GAF domain-like"/>
    <property type="match status" value="1"/>
</dbReference>
<keyword evidence="5" id="KW-0597">Phosphoprotein</keyword>
<keyword evidence="17" id="KW-1185">Reference proteome</keyword>
<dbReference type="eggNOG" id="COG0840">
    <property type="taxonomic scope" value="Bacteria"/>
</dbReference>
<dbReference type="Pfam" id="PF00672">
    <property type="entry name" value="HAMP"/>
    <property type="match status" value="1"/>
</dbReference>
<evidence type="ECO:0000256" key="8">
    <source>
        <dbReference type="ARBA" id="ARBA00022741"/>
    </source>
</evidence>
<dbReference type="Proteomes" id="UP000011135">
    <property type="component" value="Unassembled WGS sequence"/>
</dbReference>
<evidence type="ECO:0000256" key="3">
    <source>
        <dbReference type="ARBA" id="ARBA00012438"/>
    </source>
</evidence>
<dbReference type="PANTHER" id="PTHR45528:SF1">
    <property type="entry name" value="SENSOR HISTIDINE KINASE CPXA"/>
    <property type="match status" value="1"/>
</dbReference>